<gene>
    <name evidence="7" type="ORF">V1264_010167</name>
</gene>
<evidence type="ECO:0000256" key="6">
    <source>
        <dbReference type="SAM" id="Phobius"/>
    </source>
</evidence>
<evidence type="ECO:0000313" key="7">
    <source>
        <dbReference type="EMBL" id="KAK7090359.1"/>
    </source>
</evidence>
<sequence>MDKLARPEQVDAHEYAGRMVRLKKGEEKPARARLMTDGEVLSMQHKIMMNWKPRSEMWPFTWGVGVLGGTTALTGTYINNYCRGKLGLMTFGRISTFAPTVAIPVMLSTLFHSFLVSNKILIGEFPCTVCAAVRSGAIQSGFGALYPLLLGPLICVANARKYHTYHVPGLSEKGEILPFLRRVMPSPGAMLGMVLLNFGIGMALAERETLLFAKYLSPTTASVEREKNDEEFQ</sequence>
<organism evidence="7 8">
    <name type="scientific">Littorina saxatilis</name>
    <dbReference type="NCBI Taxonomy" id="31220"/>
    <lineage>
        <taxon>Eukaryota</taxon>
        <taxon>Metazoa</taxon>
        <taxon>Spiralia</taxon>
        <taxon>Lophotrochozoa</taxon>
        <taxon>Mollusca</taxon>
        <taxon>Gastropoda</taxon>
        <taxon>Caenogastropoda</taxon>
        <taxon>Littorinimorpha</taxon>
        <taxon>Littorinoidea</taxon>
        <taxon>Littorinidae</taxon>
        <taxon>Littorina</taxon>
    </lineage>
</organism>
<keyword evidence="3 6" id="KW-1133">Transmembrane helix</keyword>
<keyword evidence="8" id="KW-1185">Reference proteome</keyword>
<dbReference type="PANTHER" id="PTHR16296">
    <property type="entry name" value="UNCHARACTERIZED HYPOTHALAMUS PROTEIN HT007"/>
    <property type="match status" value="1"/>
</dbReference>
<dbReference type="Proteomes" id="UP001374579">
    <property type="component" value="Unassembled WGS sequence"/>
</dbReference>
<evidence type="ECO:0000256" key="1">
    <source>
        <dbReference type="ARBA" id="ARBA00004225"/>
    </source>
</evidence>
<reference evidence="7 8" key="1">
    <citation type="submission" date="2024-02" db="EMBL/GenBank/DDBJ databases">
        <title>Chromosome-scale genome assembly of the rough periwinkle Littorina saxatilis.</title>
        <authorList>
            <person name="De Jode A."/>
            <person name="Faria R."/>
            <person name="Formenti G."/>
            <person name="Sims Y."/>
            <person name="Smith T.P."/>
            <person name="Tracey A."/>
            <person name="Wood J.M.D."/>
            <person name="Zagrodzka Z.B."/>
            <person name="Johannesson K."/>
            <person name="Butlin R.K."/>
            <person name="Leder E.H."/>
        </authorList>
    </citation>
    <scope>NUCLEOTIDE SEQUENCE [LARGE SCALE GENOMIC DNA]</scope>
    <source>
        <strain evidence="7">Snail1</strain>
        <tissue evidence="7">Muscle</tissue>
    </source>
</reference>
<dbReference type="Pfam" id="PF07114">
    <property type="entry name" value="TMEM126"/>
    <property type="match status" value="1"/>
</dbReference>
<dbReference type="PANTHER" id="PTHR16296:SF2">
    <property type="entry name" value="TRANSMEMBRANE PROTEIN 126A"/>
    <property type="match status" value="1"/>
</dbReference>
<evidence type="ECO:0000256" key="3">
    <source>
        <dbReference type="ARBA" id="ARBA00022989"/>
    </source>
</evidence>
<feature type="transmembrane region" description="Helical" evidence="6">
    <location>
        <begin position="90"/>
        <end position="111"/>
    </location>
</feature>
<proteinExistence type="predicted"/>
<evidence type="ECO:0000256" key="4">
    <source>
        <dbReference type="ARBA" id="ARBA00023128"/>
    </source>
</evidence>
<feature type="transmembrane region" description="Helical" evidence="6">
    <location>
        <begin position="57"/>
        <end position="78"/>
    </location>
</feature>
<evidence type="ECO:0008006" key="9">
    <source>
        <dbReference type="Google" id="ProtNLM"/>
    </source>
</evidence>
<keyword evidence="4" id="KW-0496">Mitochondrion</keyword>
<dbReference type="InterPro" id="IPR009801">
    <property type="entry name" value="TMEM126"/>
</dbReference>
<dbReference type="GO" id="GO:0031966">
    <property type="term" value="C:mitochondrial membrane"/>
    <property type="evidence" value="ECO:0007669"/>
    <property type="project" value="UniProtKB-SubCell"/>
</dbReference>
<comment type="caution">
    <text evidence="7">The sequence shown here is derived from an EMBL/GenBank/DDBJ whole genome shotgun (WGS) entry which is preliminary data.</text>
</comment>
<evidence type="ECO:0000256" key="5">
    <source>
        <dbReference type="ARBA" id="ARBA00023136"/>
    </source>
</evidence>
<comment type="subcellular location">
    <subcellularLocation>
        <location evidence="1">Mitochondrion membrane</location>
        <topology evidence="1">Multi-pass membrane protein</topology>
    </subcellularLocation>
</comment>
<evidence type="ECO:0000313" key="8">
    <source>
        <dbReference type="Proteomes" id="UP001374579"/>
    </source>
</evidence>
<dbReference type="EMBL" id="JBAMIC010000024">
    <property type="protein sequence ID" value="KAK7090359.1"/>
    <property type="molecule type" value="Genomic_DNA"/>
</dbReference>
<evidence type="ECO:0000256" key="2">
    <source>
        <dbReference type="ARBA" id="ARBA00022692"/>
    </source>
</evidence>
<dbReference type="AlphaFoldDB" id="A0AAN9AP04"/>
<feature type="transmembrane region" description="Helical" evidence="6">
    <location>
        <begin position="188"/>
        <end position="205"/>
    </location>
</feature>
<dbReference type="GO" id="GO:0032981">
    <property type="term" value="P:mitochondrial respiratory chain complex I assembly"/>
    <property type="evidence" value="ECO:0007669"/>
    <property type="project" value="TreeGrafter"/>
</dbReference>
<protein>
    <recommendedName>
        <fullName evidence="9">Transmembrane protein 126A</fullName>
    </recommendedName>
</protein>
<keyword evidence="5 6" id="KW-0472">Membrane</keyword>
<name>A0AAN9AP04_9CAEN</name>
<accession>A0AAN9AP04</accession>
<keyword evidence="2 6" id="KW-0812">Transmembrane</keyword>